<comment type="subcellular location">
    <subcellularLocation>
        <location evidence="1">Membrane</location>
        <topology evidence="1">Multi-pass membrane protein</topology>
    </subcellularLocation>
</comment>
<feature type="transmembrane region" description="Helical" evidence="6">
    <location>
        <begin position="253"/>
        <end position="275"/>
    </location>
</feature>
<dbReference type="Gene3D" id="1.10.357.140">
    <property type="entry name" value="UbiA prenyltransferase"/>
    <property type="match status" value="1"/>
</dbReference>
<dbReference type="InterPro" id="IPR050475">
    <property type="entry name" value="Prenyltransferase_related"/>
</dbReference>
<evidence type="ECO:0000256" key="1">
    <source>
        <dbReference type="ARBA" id="ARBA00004141"/>
    </source>
</evidence>
<gene>
    <name evidence="7" type="ORF">JZM60_12325</name>
</gene>
<feature type="transmembrane region" description="Helical" evidence="6">
    <location>
        <begin position="104"/>
        <end position="120"/>
    </location>
</feature>
<feature type="transmembrane region" description="Helical" evidence="6">
    <location>
        <begin position="152"/>
        <end position="169"/>
    </location>
</feature>
<dbReference type="InterPro" id="IPR044878">
    <property type="entry name" value="UbiA_sf"/>
</dbReference>
<accession>A0ABX7Q949</accession>
<keyword evidence="8" id="KW-1185">Reference proteome</keyword>
<feature type="transmembrane region" description="Helical" evidence="6">
    <location>
        <begin position="222"/>
        <end position="241"/>
    </location>
</feature>
<keyword evidence="7" id="KW-0328">Glycosyltransferase</keyword>
<feature type="transmembrane region" description="Helical" evidence="6">
    <location>
        <begin position="77"/>
        <end position="98"/>
    </location>
</feature>
<organism evidence="7 8">
    <name type="scientific">Geobacter benzoatilyticus</name>
    <dbReference type="NCBI Taxonomy" id="2815309"/>
    <lineage>
        <taxon>Bacteria</taxon>
        <taxon>Pseudomonadati</taxon>
        <taxon>Thermodesulfobacteriota</taxon>
        <taxon>Desulfuromonadia</taxon>
        <taxon>Geobacterales</taxon>
        <taxon>Geobacteraceae</taxon>
        <taxon>Geobacter</taxon>
    </lineage>
</organism>
<keyword evidence="5 6" id="KW-0472">Membrane</keyword>
<evidence type="ECO:0000313" key="8">
    <source>
        <dbReference type="Proteomes" id="UP000663651"/>
    </source>
</evidence>
<dbReference type="CDD" id="cd13963">
    <property type="entry name" value="PT_UbiA_2"/>
    <property type="match status" value="1"/>
</dbReference>
<keyword evidence="7" id="KW-0808">Transferase</keyword>
<feature type="transmembrane region" description="Helical" evidence="6">
    <location>
        <begin position="12"/>
        <end position="32"/>
    </location>
</feature>
<dbReference type="EMBL" id="CP071382">
    <property type="protein sequence ID" value="QSV47418.1"/>
    <property type="molecule type" value="Genomic_DNA"/>
</dbReference>
<keyword evidence="2" id="KW-1003">Cell membrane</keyword>
<keyword evidence="3 6" id="KW-0812">Transmembrane</keyword>
<evidence type="ECO:0000256" key="4">
    <source>
        <dbReference type="ARBA" id="ARBA00022989"/>
    </source>
</evidence>
<dbReference type="GO" id="GO:0016757">
    <property type="term" value="F:glycosyltransferase activity"/>
    <property type="evidence" value="ECO:0007669"/>
    <property type="project" value="UniProtKB-KW"/>
</dbReference>
<dbReference type="PANTHER" id="PTHR42723:SF1">
    <property type="entry name" value="CHLOROPHYLL SYNTHASE, CHLOROPLASTIC"/>
    <property type="match status" value="1"/>
</dbReference>
<reference evidence="7 8" key="1">
    <citation type="submission" date="2021-03" db="EMBL/GenBank/DDBJ databases">
        <title>Geobacter metallireducens gen. nov. sp. nov., a microorganism capable of coupling the complete oxidation of organic compounds to the reduction of iron and other metals.</title>
        <authorList>
            <person name="Li Y."/>
        </authorList>
    </citation>
    <scope>NUCLEOTIDE SEQUENCE [LARGE SCALE GENOMIC DNA]</scope>
    <source>
        <strain evidence="7 8">Jerry-YX</strain>
    </source>
</reference>
<evidence type="ECO:0000256" key="3">
    <source>
        <dbReference type="ARBA" id="ARBA00022692"/>
    </source>
</evidence>
<proteinExistence type="predicted"/>
<evidence type="ECO:0000313" key="7">
    <source>
        <dbReference type="EMBL" id="QSV47418.1"/>
    </source>
</evidence>
<dbReference type="PANTHER" id="PTHR42723">
    <property type="entry name" value="CHLOROPHYLL SYNTHASE"/>
    <property type="match status" value="1"/>
</dbReference>
<evidence type="ECO:0000256" key="2">
    <source>
        <dbReference type="ARBA" id="ARBA00022475"/>
    </source>
</evidence>
<dbReference type="InterPro" id="IPR000537">
    <property type="entry name" value="UbiA_prenyltransferase"/>
</dbReference>
<name>A0ABX7Q949_9BACT</name>
<evidence type="ECO:0000256" key="5">
    <source>
        <dbReference type="ARBA" id="ARBA00023136"/>
    </source>
</evidence>
<feature type="transmembrane region" description="Helical" evidence="6">
    <location>
        <begin position="196"/>
        <end position="216"/>
    </location>
</feature>
<dbReference type="Proteomes" id="UP000663651">
    <property type="component" value="Chromosome"/>
</dbReference>
<protein>
    <submittedName>
        <fullName evidence="7">Decaprenyl-phosphate phosphoribosyltransferase</fullName>
    </submittedName>
</protein>
<keyword evidence="4 6" id="KW-1133">Transmembrane helix</keyword>
<evidence type="ECO:0000256" key="6">
    <source>
        <dbReference type="SAM" id="Phobius"/>
    </source>
</evidence>
<sequence length="276" mass="30485">MVRLLRPQQWLKNLLLLFPALLGGQILVKGLISQSLVPILAFCLSSSATYVINDIMDEERDKNHPKKHLRPLPSGSISRVVAGVFAFFLVTTGLLLGGWCGQKFFLFLLSYLVVSTLYSIRFKNYPVIDIFCISTGFVLRLIAGGIATGVAVSHWLFLNVFLLSVFLSTGKRLSESHALGGRAKEHRMSLAHYPKGFLEGILYMCGAAVLVTYTVYTLQKPNLVYTVPLCTFGIIQFALLANSGKSADPTEALLKNPAILLISLTWLVMVLWTLYG</sequence>
<dbReference type="Pfam" id="PF01040">
    <property type="entry name" value="UbiA"/>
    <property type="match status" value="1"/>
</dbReference>